<evidence type="ECO:0000313" key="8">
    <source>
        <dbReference type="Proteomes" id="UP000001542"/>
    </source>
</evidence>
<dbReference type="GO" id="GO:0005338">
    <property type="term" value="F:nucleotide-sugar transmembrane transporter activity"/>
    <property type="evidence" value="ECO:0000318"/>
    <property type="project" value="GO_Central"/>
</dbReference>
<dbReference type="OrthoDB" id="5547497at2759"/>
<dbReference type="AlphaFoldDB" id="A2GA44"/>
<name>A2GA44_TRIV3</name>
<dbReference type="STRING" id="5722.A2GA44"/>
<comment type="subcellular location">
    <subcellularLocation>
        <location evidence="1">Membrane</location>
        <topology evidence="1">Multi-pass membrane protein</topology>
    </subcellularLocation>
</comment>
<keyword evidence="3 5" id="KW-1133">Transmembrane helix</keyword>
<evidence type="ECO:0000259" key="6">
    <source>
        <dbReference type="Pfam" id="PF03151"/>
    </source>
</evidence>
<dbReference type="GO" id="GO:0005794">
    <property type="term" value="C:Golgi apparatus"/>
    <property type="evidence" value="ECO:0000318"/>
    <property type="project" value="GO_Central"/>
</dbReference>
<dbReference type="PANTHER" id="PTHR11132">
    <property type="entry name" value="SOLUTE CARRIER FAMILY 35"/>
    <property type="match status" value="1"/>
</dbReference>
<feature type="domain" description="Sugar phosphate transporter" evidence="6">
    <location>
        <begin position="31"/>
        <end position="294"/>
    </location>
</feature>
<sequence>MSIITVGLWIVTSIFSSTSLILLLKHLGRTLTCKYTVFLSTFHFLATWGFLQILASTGKIKNDKAVSFQKRILLAFLVVGSIVFMNFNLGANSIGFYQMSKLVCVPYMVMHKMLVKHQVFSTFELISLTVLIIGVALFSISDIEVNLVGTIFALAAILCTVYNQMFTEEYQKEYGISGNELQLSIAPIQFVLGCISSVGIEAFGEKGYLHHHFTMKEVILMFLTCVFAVGVNLSTFNLIGTTSSITYQVVGHFKTILLLVFGYIFFPSKWGSTFQMIKAYTGIVIALCGVFMYSKAKMAPKKQDSVPLLENKQEQV</sequence>
<protein>
    <submittedName>
        <fullName evidence="7">Phosphate translocator protein, putative</fullName>
    </submittedName>
</protein>
<evidence type="ECO:0000256" key="2">
    <source>
        <dbReference type="ARBA" id="ARBA00022692"/>
    </source>
</evidence>
<gene>
    <name evidence="7" type="ORF">TVAG_147630</name>
</gene>
<dbReference type="Pfam" id="PF03151">
    <property type="entry name" value="TPT"/>
    <property type="match status" value="1"/>
</dbReference>
<evidence type="ECO:0000313" key="7">
    <source>
        <dbReference type="EMBL" id="EAX85971.1"/>
    </source>
</evidence>
<dbReference type="InParanoid" id="A2GA44"/>
<evidence type="ECO:0000256" key="5">
    <source>
        <dbReference type="SAM" id="Phobius"/>
    </source>
</evidence>
<dbReference type="InterPro" id="IPR004853">
    <property type="entry name" value="Sugar_P_trans_dom"/>
</dbReference>
<dbReference type="InterPro" id="IPR050186">
    <property type="entry name" value="TPT_transporter"/>
</dbReference>
<evidence type="ECO:0000256" key="4">
    <source>
        <dbReference type="ARBA" id="ARBA00023136"/>
    </source>
</evidence>
<reference evidence="7" key="2">
    <citation type="journal article" date="2007" name="Science">
        <title>Draft genome sequence of the sexually transmitted pathogen Trichomonas vaginalis.</title>
        <authorList>
            <person name="Carlton J.M."/>
            <person name="Hirt R.P."/>
            <person name="Silva J.C."/>
            <person name="Delcher A.L."/>
            <person name="Schatz M."/>
            <person name="Zhao Q."/>
            <person name="Wortman J.R."/>
            <person name="Bidwell S.L."/>
            <person name="Alsmark U.C.M."/>
            <person name="Besteiro S."/>
            <person name="Sicheritz-Ponten T."/>
            <person name="Noel C.J."/>
            <person name="Dacks J.B."/>
            <person name="Foster P.G."/>
            <person name="Simillion C."/>
            <person name="Van de Peer Y."/>
            <person name="Miranda-Saavedra D."/>
            <person name="Barton G.J."/>
            <person name="Westrop G.D."/>
            <person name="Mueller S."/>
            <person name="Dessi D."/>
            <person name="Fiori P.L."/>
            <person name="Ren Q."/>
            <person name="Paulsen I."/>
            <person name="Zhang H."/>
            <person name="Bastida-Corcuera F.D."/>
            <person name="Simoes-Barbosa A."/>
            <person name="Brown M.T."/>
            <person name="Hayes R.D."/>
            <person name="Mukherjee M."/>
            <person name="Okumura C.Y."/>
            <person name="Schneider R."/>
            <person name="Smith A.J."/>
            <person name="Vanacova S."/>
            <person name="Villalvazo M."/>
            <person name="Haas B.J."/>
            <person name="Pertea M."/>
            <person name="Feldblyum T.V."/>
            <person name="Utterback T.R."/>
            <person name="Shu C.L."/>
            <person name="Osoegawa K."/>
            <person name="de Jong P.J."/>
            <person name="Hrdy I."/>
            <person name="Horvathova L."/>
            <person name="Zubacova Z."/>
            <person name="Dolezal P."/>
            <person name="Malik S.B."/>
            <person name="Logsdon J.M. Jr."/>
            <person name="Henze K."/>
            <person name="Gupta A."/>
            <person name="Wang C.C."/>
            <person name="Dunne R.L."/>
            <person name="Upcroft J.A."/>
            <person name="Upcroft P."/>
            <person name="White O."/>
            <person name="Salzberg S.L."/>
            <person name="Tang P."/>
            <person name="Chiu C.-H."/>
            <person name="Lee Y.-S."/>
            <person name="Embley T.M."/>
            <person name="Coombs G.H."/>
            <person name="Mottram J.C."/>
            <person name="Tachezy J."/>
            <person name="Fraser-Liggett C.M."/>
            <person name="Johnson P.J."/>
        </authorList>
    </citation>
    <scope>NUCLEOTIDE SEQUENCE [LARGE SCALE GENOMIC DNA]</scope>
    <source>
        <strain evidence="7">G3</strain>
    </source>
</reference>
<keyword evidence="4 5" id="KW-0472">Membrane</keyword>
<dbReference type="RefSeq" id="XP_001298901.1">
    <property type="nucleotide sequence ID" value="XM_001298900.1"/>
</dbReference>
<reference evidence="7" key="1">
    <citation type="submission" date="2006-10" db="EMBL/GenBank/DDBJ databases">
        <authorList>
            <person name="Amadeo P."/>
            <person name="Zhao Q."/>
            <person name="Wortman J."/>
            <person name="Fraser-Liggett C."/>
            <person name="Carlton J."/>
        </authorList>
    </citation>
    <scope>NUCLEOTIDE SEQUENCE</scope>
    <source>
        <strain evidence="7">G3</strain>
    </source>
</reference>
<keyword evidence="8" id="KW-1185">Reference proteome</keyword>
<feature type="transmembrane region" description="Helical" evidence="5">
    <location>
        <begin position="145"/>
        <end position="162"/>
    </location>
</feature>
<dbReference type="GO" id="GO:0055085">
    <property type="term" value="P:transmembrane transport"/>
    <property type="evidence" value="ECO:0000318"/>
    <property type="project" value="GO_Central"/>
</dbReference>
<dbReference type="VEuPathDB" id="TrichDB:TVAG_147630"/>
<dbReference type="Proteomes" id="UP000001542">
    <property type="component" value="Unassembled WGS sequence"/>
</dbReference>
<organism evidence="7 8">
    <name type="scientific">Trichomonas vaginalis (strain ATCC PRA-98 / G3)</name>
    <dbReference type="NCBI Taxonomy" id="412133"/>
    <lineage>
        <taxon>Eukaryota</taxon>
        <taxon>Metamonada</taxon>
        <taxon>Parabasalia</taxon>
        <taxon>Trichomonadida</taxon>
        <taxon>Trichomonadidae</taxon>
        <taxon>Trichomonas</taxon>
    </lineage>
</organism>
<dbReference type="VEuPathDB" id="TrichDB:TVAGG3_0135210"/>
<feature type="transmembrane region" description="Helical" evidence="5">
    <location>
        <begin position="277"/>
        <end position="294"/>
    </location>
</feature>
<dbReference type="GO" id="GO:0016020">
    <property type="term" value="C:membrane"/>
    <property type="evidence" value="ECO:0007669"/>
    <property type="project" value="UniProtKB-SubCell"/>
</dbReference>
<feature type="transmembrane region" description="Helical" evidence="5">
    <location>
        <begin position="118"/>
        <end position="139"/>
    </location>
</feature>
<proteinExistence type="predicted"/>
<accession>A2GA44</accession>
<evidence type="ECO:0000256" key="1">
    <source>
        <dbReference type="ARBA" id="ARBA00004141"/>
    </source>
</evidence>
<feature type="transmembrane region" description="Helical" evidence="5">
    <location>
        <begin position="218"/>
        <end position="239"/>
    </location>
</feature>
<dbReference type="eggNOG" id="KOG1441">
    <property type="taxonomic scope" value="Eukaryota"/>
</dbReference>
<feature type="transmembrane region" description="Helical" evidence="5">
    <location>
        <begin position="6"/>
        <end position="24"/>
    </location>
</feature>
<feature type="transmembrane region" description="Helical" evidence="5">
    <location>
        <begin position="74"/>
        <end position="97"/>
    </location>
</feature>
<evidence type="ECO:0000256" key="3">
    <source>
        <dbReference type="ARBA" id="ARBA00022989"/>
    </source>
</evidence>
<feature type="transmembrane region" description="Helical" evidence="5">
    <location>
        <begin position="36"/>
        <end position="54"/>
    </location>
</feature>
<dbReference type="SMR" id="A2GA44"/>
<dbReference type="OMA" id="LCITTNI"/>
<dbReference type="GO" id="GO:0015297">
    <property type="term" value="F:antiporter activity"/>
    <property type="evidence" value="ECO:0000318"/>
    <property type="project" value="GO_Central"/>
</dbReference>
<keyword evidence="2 5" id="KW-0812">Transmembrane</keyword>
<feature type="transmembrane region" description="Helical" evidence="5">
    <location>
        <begin position="245"/>
        <end position="265"/>
    </location>
</feature>
<dbReference type="KEGG" id="tva:4743617"/>
<dbReference type="EMBL" id="DS114775">
    <property type="protein sequence ID" value="EAX85971.1"/>
    <property type="molecule type" value="Genomic_DNA"/>
</dbReference>